<dbReference type="EMBL" id="MLAK01000564">
    <property type="protein sequence ID" value="OHT12389.1"/>
    <property type="molecule type" value="Genomic_DNA"/>
</dbReference>
<comment type="caution">
    <text evidence="2">The sequence shown here is derived from an EMBL/GenBank/DDBJ whole genome shotgun (WGS) entry which is preliminary data.</text>
</comment>
<evidence type="ECO:0000313" key="3">
    <source>
        <dbReference type="Proteomes" id="UP000179807"/>
    </source>
</evidence>
<evidence type="ECO:0000259" key="1">
    <source>
        <dbReference type="Pfam" id="PF05670"/>
    </source>
</evidence>
<reference evidence="2" key="1">
    <citation type="submission" date="2016-10" db="EMBL/GenBank/DDBJ databases">
        <authorList>
            <person name="Benchimol M."/>
            <person name="Almeida L.G."/>
            <person name="Vasconcelos A.T."/>
            <person name="Perreira-Neves A."/>
            <person name="Rosa I.A."/>
            <person name="Tasca T."/>
            <person name="Bogo M.R."/>
            <person name="de Souza W."/>
        </authorList>
    </citation>
    <scope>NUCLEOTIDE SEQUENCE [LARGE SCALE GENOMIC DNA]</scope>
    <source>
        <strain evidence="2">K</strain>
    </source>
</reference>
<dbReference type="Proteomes" id="UP000179807">
    <property type="component" value="Unassembled WGS sequence"/>
</dbReference>
<name>A0A1J4KSE2_9EUKA</name>
<evidence type="ECO:0000313" key="2">
    <source>
        <dbReference type="EMBL" id="OHT12389.1"/>
    </source>
</evidence>
<dbReference type="Pfam" id="PF05670">
    <property type="entry name" value="NFACT-R_1"/>
    <property type="match status" value="1"/>
</dbReference>
<keyword evidence="3" id="KW-1185">Reference proteome</keyword>
<dbReference type="InterPro" id="IPR008532">
    <property type="entry name" value="NFACT_RNA-bd"/>
</dbReference>
<gene>
    <name evidence="2" type="ORF">TRFO_17751</name>
</gene>
<protein>
    <submittedName>
        <fullName evidence="2">Fibronectin/fibrinogen binding-related protein</fullName>
    </submittedName>
</protein>
<dbReference type="GeneID" id="94834474"/>
<dbReference type="AlphaFoldDB" id="A0A1J4KSE2"/>
<dbReference type="RefSeq" id="XP_068365525.1">
    <property type="nucleotide sequence ID" value="XM_068499770.1"/>
</dbReference>
<feature type="domain" description="NFACT RNA-binding" evidence="1">
    <location>
        <begin position="3"/>
        <end position="91"/>
    </location>
</feature>
<accession>A0A1J4KSE2</accession>
<sequence length="124" mass="14175">MRIFETAAGITIKVGENAQENDKLVKESHQDYIWCHLENQPSPHAVIETINPDTNTINKALQLVKYYSKAKTTNKVNLIFTKIRDLTPVKNRPGMVNMKKVPRQRSIKTDFSQLKELLGKDPSL</sequence>
<dbReference type="OrthoDB" id="10260446at2759"/>
<proteinExistence type="predicted"/>
<organism evidence="2 3">
    <name type="scientific">Tritrichomonas foetus</name>
    <dbReference type="NCBI Taxonomy" id="1144522"/>
    <lineage>
        <taxon>Eukaryota</taxon>
        <taxon>Metamonada</taxon>
        <taxon>Parabasalia</taxon>
        <taxon>Tritrichomonadida</taxon>
        <taxon>Tritrichomonadidae</taxon>
        <taxon>Tritrichomonas</taxon>
    </lineage>
</organism>
<dbReference type="VEuPathDB" id="TrichDB:TRFO_17751"/>